<proteinExistence type="predicted"/>
<name>D7FMZ0_ECTSI</name>
<reference evidence="1 2" key="1">
    <citation type="journal article" date="2010" name="Nature">
        <title>The Ectocarpus genome and the independent evolution of multicellularity in brown algae.</title>
        <authorList>
            <person name="Cock J.M."/>
            <person name="Sterck L."/>
            <person name="Rouze P."/>
            <person name="Scornet D."/>
            <person name="Allen A.E."/>
            <person name="Amoutzias G."/>
            <person name="Anthouard V."/>
            <person name="Artiguenave F."/>
            <person name="Aury J.M."/>
            <person name="Badger J.H."/>
            <person name="Beszteri B."/>
            <person name="Billiau K."/>
            <person name="Bonnet E."/>
            <person name="Bothwell J.H."/>
            <person name="Bowler C."/>
            <person name="Boyen C."/>
            <person name="Brownlee C."/>
            <person name="Carrano C.J."/>
            <person name="Charrier B."/>
            <person name="Cho G.Y."/>
            <person name="Coelho S.M."/>
            <person name="Collen J."/>
            <person name="Corre E."/>
            <person name="Da Silva C."/>
            <person name="Delage L."/>
            <person name="Delaroque N."/>
            <person name="Dittami S.M."/>
            <person name="Doulbeau S."/>
            <person name="Elias M."/>
            <person name="Farnham G."/>
            <person name="Gachon C.M."/>
            <person name="Gschloessl B."/>
            <person name="Heesch S."/>
            <person name="Jabbari K."/>
            <person name="Jubin C."/>
            <person name="Kawai H."/>
            <person name="Kimura K."/>
            <person name="Kloareg B."/>
            <person name="Kupper F.C."/>
            <person name="Lang D."/>
            <person name="Le Bail A."/>
            <person name="Leblanc C."/>
            <person name="Lerouge P."/>
            <person name="Lohr M."/>
            <person name="Lopez P.J."/>
            <person name="Martens C."/>
            <person name="Maumus F."/>
            <person name="Michel G."/>
            <person name="Miranda-Saavedra D."/>
            <person name="Morales J."/>
            <person name="Moreau H."/>
            <person name="Motomura T."/>
            <person name="Nagasato C."/>
            <person name="Napoli C.A."/>
            <person name="Nelson D.R."/>
            <person name="Nyvall-Collen P."/>
            <person name="Peters A.F."/>
            <person name="Pommier C."/>
            <person name="Potin P."/>
            <person name="Poulain J."/>
            <person name="Quesneville H."/>
            <person name="Read B."/>
            <person name="Rensing S.A."/>
            <person name="Ritter A."/>
            <person name="Rousvoal S."/>
            <person name="Samanta M."/>
            <person name="Samson G."/>
            <person name="Schroeder D.C."/>
            <person name="Segurens B."/>
            <person name="Strittmatter M."/>
            <person name="Tonon T."/>
            <person name="Tregear J.W."/>
            <person name="Valentin K."/>
            <person name="von Dassow P."/>
            <person name="Yamagishi T."/>
            <person name="Van de Peer Y."/>
            <person name="Wincker P."/>
        </authorList>
    </citation>
    <scope>NUCLEOTIDE SEQUENCE [LARGE SCALE GENOMIC DNA]</scope>
    <source>
        <strain evidence="2">Ec32 / CCAP1310/4</strain>
    </source>
</reference>
<evidence type="ECO:0000313" key="1">
    <source>
        <dbReference type="EMBL" id="CBJ30054.1"/>
    </source>
</evidence>
<keyword evidence="2" id="KW-1185">Reference proteome</keyword>
<dbReference type="InParanoid" id="D7FMZ0"/>
<dbReference type="EMBL" id="FN649730">
    <property type="protein sequence ID" value="CBJ30054.1"/>
    <property type="molecule type" value="Genomic_DNA"/>
</dbReference>
<dbReference type="AlphaFoldDB" id="D7FMZ0"/>
<dbReference type="Proteomes" id="UP000002630">
    <property type="component" value="Linkage Group LG05"/>
</dbReference>
<sequence length="151" mass="16833">MSFQLRPKPLESIRAGLAQRGGAGRPKGRFGRKRLHEMMATYKARVEQGQLEFADMHVRDLSTAMLDAAVEVDKHEEVWRPAFLKRQSNRGVRRAEALRKLTKHRSQLEKAALAATACKAGWEKGVEYFRAVVKECRSAVAATSAGLDSSP</sequence>
<evidence type="ECO:0000313" key="2">
    <source>
        <dbReference type="Proteomes" id="UP000002630"/>
    </source>
</evidence>
<gene>
    <name evidence="1" type="ORF">Esi_0172_0037</name>
</gene>
<protein>
    <submittedName>
        <fullName evidence="1">Uncharacterized protein</fullName>
    </submittedName>
</protein>
<organism evidence="1 2">
    <name type="scientific">Ectocarpus siliculosus</name>
    <name type="common">Brown alga</name>
    <name type="synonym">Conferva siliculosa</name>
    <dbReference type="NCBI Taxonomy" id="2880"/>
    <lineage>
        <taxon>Eukaryota</taxon>
        <taxon>Sar</taxon>
        <taxon>Stramenopiles</taxon>
        <taxon>Ochrophyta</taxon>
        <taxon>PX clade</taxon>
        <taxon>Phaeophyceae</taxon>
        <taxon>Ectocarpales</taxon>
        <taxon>Ectocarpaceae</taxon>
        <taxon>Ectocarpus</taxon>
    </lineage>
</organism>
<accession>D7FMZ0</accession>
<dbReference type="EMBL" id="FN648230">
    <property type="protein sequence ID" value="CBJ30054.1"/>
    <property type="molecule type" value="Genomic_DNA"/>
</dbReference>
<dbReference type="OrthoDB" id="10437364at2759"/>